<proteinExistence type="predicted"/>
<dbReference type="GeneID" id="95978242"/>
<dbReference type="RefSeq" id="XP_069196618.1">
    <property type="nucleotide sequence ID" value="XM_069344200.1"/>
</dbReference>
<comment type="caution">
    <text evidence="1">The sequence shown here is derived from an EMBL/GenBank/DDBJ whole genome shotgun (WGS) entry which is preliminary data.</text>
</comment>
<name>A0ABR3P2P3_9PEZI</name>
<reference evidence="1 2" key="1">
    <citation type="submission" date="2024-07" db="EMBL/GenBank/DDBJ databases">
        <title>Draft sequence of the Neodothiora populina.</title>
        <authorList>
            <person name="Drown D.D."/>
            <person name="Schuette U.S."/>
            <person name="Buechlein A.B."/>
            <person name="Rusch D.R."/>
            <person name="Winton L.W."/>
            <person name="Adams G.A."/>
        </authorList>
    </citation>
    <scope>NUCLEOTIDE SEQUENCE [LARGE SCALE GENOMIC DNA]</scope>
    <source>
        <strain evidence="1 2">CPC 39397</strain>
    </source>
</reference>
<dbReference type="EMBL" id="JBFMKM010000016">
    <property type="protein sequence ID" value="KAL1296936.1"/>
    <property type="molecule type" value="Genomic_DNA"/>
</dbReference>
<gene>
    <name evidence="1" type="ORF">AAFC00_004542</name>
</gene>
<keyword evidence="2" id="KW-1185">Reference proteome</keyword>
<dbReference type="Proteomes" id="UP001562354">
    <property type="component" value="Unassembled WGS sequence"/>
</dbReference>
<evidence type="ECO:0000313" key="1">
    <source>
        <dbReference type="EMBL" id="KAL1296936.1"/>
    </source>
</evidence>
<evidence type="ECO:0000313" key="2">
    <source>
        <dbReference type="Proteomes" id="UP001562354"/>
    </source>
</evidence>
<sequence length="312" mass="35412">MTEPLLRRAAAILLDAWHAYRQETFDQDIVDIRWDDPQNIVLVSHFTAPKRRPAGLIYRCPKELCLDKREEVILLDQFSCGMACKHMEKLSRWLLQSIIQSLEVVFFHVQGTVFKVWQEVTNVATIHNMQPLHSVYKITLLDGSLWALDLTGSQYGWFDPVCAWQELLDIRWDYQASPPSQQPATGEGDGSADSRLSLLEHAGNSSTGDNDRWDTEVHKRPHHRASVLRYFNEGLQTSLSRHDATRALVMATMSPGTGGDSNDSAQGFRDALIAAVCECAWTAAVFADDIWADTDRDWEYALSQESDREDED</sequence>
<protein>
    <submittedName>
        <fullName evidence="1">Uncharacterized protein</fullName>
    </submittedName>
</protein>
<accession>A0ABR3P2P3</accession>
<organism evidence="1 2">
    <name type="scientific">Neodothiora populina</name>
    <dbReference type="NCBI Taxonomy" id="2781224"/>
    <lineage>
        <taxon>Eukaryota</taxon>
        <taxon>Fungi</taxon>
        <taxon>Dikarya</taxon>
        <taxon>Ascomycota</taxon>
        <taxon>Pezizomycotina</taxon>
        <taxon>Dothideomycetes</taxon>
        <taxon>Dothideomycetidae</taxon>
        <taxon>Dothideales</taxon>
        <taxon>Dothioraceae</taxon>
        <taxon>Neodothiora</taxon>
    </lineage>
</organism>